<feature type="chain" id="PRO_5018720286" evidence="1">
    <location>
        <begin position="16"/>
        <end position="410"/>
    </location>
</feature>
<dbReference type="InterPro" id="IPR050373">
    <property type="entry name" value="Fibrinogen_C-term_domain"/>
</dbReference>
<dbReference type="InterPro" id="IPR014716">
    <property type="entry name" value="Fibrinogen_a/b/g_C_1"/>
</dbReference>
<feature type="domain" description="Fibrinogen C-terminal" evidence="2">
    <location>
        <begin position="182"/>
        <end position="395"/>
    </location>
</feature>
<protein>
    <submittedName>
        <fullName evidence="3">Angiopoietin like 3</fullName>
    </submittedName>
</protein>
<accession>A0A3Q0RYK0</accession>
<evidence type="ECO:0000313" key="4">
    <source>
        <dbReference type="Proteomes" id="UP000261340"/>
    </source>
</evidence>
<dbReference type="GO" id="GO:0009395">
    <property type="term" value="P:phospholipid catabolic process"/>
    <property type="evidence" value="ECO:0007669"/>
    <property type="project" value="TreeGrafter"/>
</dbReference>
<dbReference type="GeneTree" id="ENSGT00940000156746"/>
<evidence type="ECO:0000256" key="1">
    <source>
        <dbReference type="SAM" id="SignalP"/>
    </source>
</evidence>
<dbReference type="SMART" id="SM00186">
    <property type="entry name" value="FBG"/>
    <property type="match status" value="1"/>
</dbReference>
<dbReference type="AlphaFoldDB" id="A0A3Q0RYK0"/>
<dbReference type="GO" id="GO:0042632">
    <property type="term" value="P:cholesterol homeostasis"/>
    <property type="evidence" value="ECO:0007669"/>
    <property type="project" value="TreeGrafter"/>
</dbReference>
<dbReference type="InterPro" id="IPR002181">
    <property type="entry name" value="Fibrinogen_a/b/g_C_dom"/>
</dbReference>
<dbReference type="InterPro" id="IPR036056">
    <property type="entry name" value="Fibrinogen-like_C"/>
</dbReference>
<proteinExistence type="predicted"/>
<organism evidence="3 4">
    <name type="scientific">Amphilophus citrinellus</name>
    <name type="common">Midas cichlid</name>
    <name type="synonym">Cichlasoma citrinellum</name>
    <dbReference type="NCBI Taxonomy" id="61819"/>
    <lineage>
        <taxon>Eukaryota</taxon>
        <taxon>Metazoa</taxon>
        <taxon>Chordata</taxon>
        <taxon>Craniata</taxon>
        <taxon>Vertebrata</taxon>
        <taxon>Euteleostomi</taxon>
        <taxon>Actinopterygii</taxon>
        <taxon>Neopterygii</taxon>
        <taxon>Teleostei</taxon>
        <taxon>Neoteleostei</taxon>
        <taxon>Acanthomorphata</taxon>
        <taxon>Ovalentaria</taxon>
        <taxon>Cichlomorphae</taxon>
        <taxon>Cichliformes</taxon>
        <taxon>Cichlidae</taxon>
        <taxon>New World cichlids</taxon>
        <taxon>Cichlasomatinae</taxon>
        <taxon>Heroini</taxon>
        <taxon>Amphilophus</taxon>
    </lineage>
</organism>
<evidence type="ECO:0000259" key="2">
    <source>
        <dbReference type="PROSITE" id="PS51406"/>
    </source>
</evidence>
<dbReference type="Gene3D" id="4.10.530.10">
    <property type="entry name" value="Gamma-fibrinogen Carboxyl Terminal Fragment, domain 2"/>
    <property type="match status" value="1"/>
</dbReference>
<dbReference type="PANTHER" id="PTHR19143:SF222">
    <property type="entry name" value="ANGIOPOIETIN-RELATED PROTEIN 3"/>
    <property type="match status" value="1"/>
</dbReference>
<dbReference type="PANTHER" id="PTHR19143">
    <property type="entry name" value="FIBRINOGEN/TENASCIN/ANGIOPOEITIN"/>
    <property type="match status" value="1"/>
</dbReference>
<dbReference type="Proteomes" id="UP000261340">
    <property type="component" value="Unplaced"/>
</dbReference>
<dbReference type="PROSITE" id="PS51406">
    <property type="entry name" value="FIBRINOGEN_C_2"/>
    <property type="match status" value="1"/>
</dbReference>
<reference evidence="3" key="2">
    <citation type="submission" date="2025-09" db="UniProtKB">
        <authorList>
            <consortium name="Ensembl"/>
        </authorList>
    </citation>
    <scope>IDENTIFICATION</scope>
</reference>
<dbReference type="GO" id="GO:0055091">
    <property type="term" value="P:phospholipid homeostasis"/>
    <property type="evidence" value="ECO:0007669"/>
    <property type="project" value="TreeGrafter"/>
</dbReference>
<dbReference type="GO" id="GO:0070328">
    <property type="term" value="P:triglyceride homeostasis"/>
    <property type="evidence" value="ECO:0007669"/>
    <property type="project" value="TreeGrafter"/>
</dbReference>
<evidence type="ECO:0000313" key="3">
    <source>
        <dbReference type="Ensembl" id="ENSACIP00000015532.1"/>
    </source>
</evidence>
<dbReference type="Pfam" id="PF00147">
    <property type="entry name" value="Fibrinogen_C"/>
    <property type="match status" value="1"/>
</dbReference>
<name>A0A3Q0RYK0_AMPCI</name>
<sequence>MTITLIVFMFALAAACLPALCGKEEPPVLHVEALAETQSQFAALDHVDPLANDLLQMGQSLWQFVQKTKGQINDFFQKLSIFDHSFYSCQCWPVKSRQPLCLLTATIMFVLHLFSWCMITGIQAQSTTLLINHMNHSLKAPMLSAFSSDQEAICSQQQSITELLKAVREQSDQLNFQRTKINVLEEKVKIVETLFNSGEQISGVYAIKPIGSEPFMAFCDRSNHHGATVIQQRKDGSVNVDQMWEKYENGFGDYGGEFCLGLRRIQSLSSQGNSVLHIELEDWRQNRCFIEYRFYLNGPASNYTIHLTHLSGNLPDPMSNLTVTIIDCTTCASCQLLGGWWFSGCGGTNLNGRYLHMNPKGCSECRTGIQWKSGRKLLSLRCVLKPHCLMVVPASGCMTADACLWMSDLE</sequence>
<feature type="signal peptide" evidence="1">
    <location>
        <begin position="1"/>
        <end position="15"/>
    </location>
</feature>
<reference evidence="3" key="1">
    <citation type="submission" date="2025-08" db="UniProtKB">
        <authorList>
            <consortium name="Ensembl"/>
        </authorList>
    </citation>
    <scope>IDENTIFICATION</scope>
</reference>
<keyword evidence="1" id="KW-0732">Signal</keyword>
<dbReference type="Ensembl" id="ENSACIT00000015944.1">
    <property type="protein sequence ID" value="ENSACIP00000015532.1"/>
    <property type="gene ID" value="ENSACIG00000012039.1"/>
</dbReference>
<dbReference type="SUPFAM" id="SSF56496">
    <property type="entry name" value="Fibrinogen C-terminal domain-like"/>
    <property type="match status" value="1"/>
</dbReference>
<dbReference type="GO" id="GO:0005615">
    <property type="term" value="C:extracellular space"/>
    <property type="evidence" value="ECO:0007669"/>
    <property type="project" value="TreeGrafter"/>
</dbReference>
<dbReference type="Gene3D" id="3.90.215.10">
    <property type="entry name" value="Gamma Fibrinogen, chain A, domain 1"/>
    <property type="match status" value="1"/>
</dbReference>
<keyword evidence="4" id="KW-1185">Reference proteome</keyword>